<evidence type="ECO:0000256" key="1">
    <source>
        <dbReference type="SAM" id="Phobius"/>
    </source>
</evidence>
<proteinExistence type="predicted"/>
<organism evidence="2 3">
    <name type="scientific">Agathobaculum butyriciproducens</name>
    <dbReference type="NCBI Taxonomy" id="1628085"/>
    <lineage>
        <taxon>Bacteria</taxon>
        <taxon>Bacillati</taxon>
        <taxon>Bacillota</taxon>
        <taxon>Clostridia</taxon>
        <taxon>Eubacteriales</taxon>
        <taxon>Butyricicoccaceae</taxon>
        <taxon>Agathobaculum</taxon>
    </lineage>
</organism>
<keyword evidence="1" id="KW-0472">Membrane</keyword>
<dbReference type="GO" id="GO:0006508">
    <property type="term" value="P:proteolysis"/>
    <property type="evidence" value="ECO:0007669"/>
    <property type="project" value="InterPro"/>
</dbReference>
<dbReference type="Proteomes" id="UP001298753">
    <property type="component" value="Unassembled WGS sequence"/>
</dbReference>
<sequence length="274" mass="28281">MVVYLDVVFAVNALMDGATLLAAARLGGVQVRKMRLIFSAALGGGYAVLGAVWPVLTLAPLRLLAGLGLCMIAFGRERHLARLCALYGVVAASFAGLAAALSAASGRMLLLSCGYYFAVPIQVLVLAAAVGYAASGILLCGDAKHGALHRETETLTIRFGTRQTAVRVLHDTGNDLTEPVSGKPVVVLERKAAECLLDTKLPFGSASAQLTALPENLAARCGLLPFHAVGTDGGLLLYFRPDSVLRADGTALDCVCAVSAVSIGQGAYEGLIGV</sequence>
<protein>
    <submittedName>
        <fullName evidence="2">Sigma-E processing peptidase SpoIIGA</fullName>
    </submittedName>
</protein>
<dbReference type="GO" id="GO:0030436">
    <property type="term" value="P:asexual sporulation"/>
    <property type="evidence" value="ECO:0007669"/>
    <property type="project" value="InterPro"/>
</dbReference>
<dbReference type="AlphaFoldDB" id="A0AAW4VX80"/>
<feature type="transmembrane region" description="Helical" evidence="1">
    <location>
        <begin position="83"/>
        <end position="103"/>
    </location>
</feature>
<dbReference type="Pfam" id="PF03419">
    <property type="entry name" value="Peptidase_U4"/>
    <property type="match status" value="1"/>
</dbReference>
<feature type="transmembrane region" description="Helical" evidence="1">
    <location>
        <begin position="6"/>
        <end position="24"/>
    </location>
</feature>
<dbReference type="RefSeq" id="WP_227600177.1">
    <property type="nucleotide sequence ID" value="NZ_JAJEPX010000004.1"/>
</dbReference>
<dbReference type="GO" id="GO:0004190">
    <property type="term" value="F:aspartic-type endopeptidase activity"/>
    <property type="evidence" value="ECO:0007669"/>
    <property type="project" value="InterPro"/>
</dbReference>
<dbReference type="InterPro" id="IPR005081">
    <property type="entry name" value="SpoIIGA"/>
</dbReference>
<accession>A0AAW4VX80</accession>
<keyword evidence="1" id="KW-1133">Transmembrane helix</keyword>
<evidence type="ECO:0000313" key="3">
    <source>
        <dbReference type="Proteomes" id="UP001298753"/>
    </source>
</evidence>
<reference evidence="2 3" key="1">
    <citation type="submission" date="2021-10" db="EMBL/GenBank/DDBJ databases">
        <title>Anaerobic single-cell dispensing facilitates the cultivation of human gut bacteria.</title>
        <authorList>
            <person name="Afrizal A."/>
        </authorList>
    </citation>
    <scope>NUCLEOTIDE SEQUENCE [LARGE SCALE GENOMIC DNA]</scope>
    <source>
        <strain evidence="2 3">CLA-AA-H270</strain>
    </source>
</reference>
<comment type="caution">
    <text evidence="2">The sequence shown here is derived from an EMBL/GenBank/DDBJ whole genome shotgun (WGS) entry which is preliminary data.</text>
</comment>
<dbReference type="EMBL" id="JAJEPX010000004">
    <property type="protein sequence ID" value="MCC2176065.1"/>
    <property type="molecule type" value="Genomic_DNA"/>
</dbReference>
<keyword evidence="1" id="KW-0812">Transmembrane</keyword>
<gene>
    <name evidence="2" type="ORF">LKD22_02775</name>
</gene>
<dbReference type="GeneID" id="98661447"/>
<name>A0AAW4VX80_9FIRM</name>
<evidence type="ECO:0000313" key="2">
    <source>
        <dbReference type="EMBL" id="MCC2176065.1"/>
    </source>
</evidence>
<feature type="transmembrane region" description="Helical" evidence="1">
    <location>
        <begin position="115"/>
        <end position="140"/>
    </location>
</feature>
<keyword evidence="3" id="KW-1185">Reference proteome</keyword>